<accession>A0A9P8QA96</accession>
<reference evidence="3" key="2">
    <citation type="submission" date="2021-01" db="EMBL/GenBank/DDBJ databases">
        <authorList>
            <person name="Schikora-Tamarit M.A."/>
        </authorList>
    </citation>
    <scope>NUCLEOTIDE SEQUENCE</scope>
    <source>
        <strain evidence="3">CBS2887</strain>
    </source>
</reference>
<dbReference type="InterPro" id="IPR040345">
    <property type="entry name" value="Mug56/Spo71"/>
</dbReference>
<dbReference type="Pfam" id="PF15407">
    <property type="entry name" value="Spo7_2_N"/>
    <property type="match status" value="1"/>
</dbReference>
<evidence type="ECO:0000313" key="3">
    <source>
        <dbReference type="EMBL" id="KAH3687287.1"/>
    </source>
</evidence>
<dbReference type="InterPro" id="IPR029217">
    <property type="entry name" value="Spo7_2_N"/>
</dbReference>
<feature type="domain" description="PH" evidence="2">
    <location>
        <begin position="945"/>
        <end position="1134"/>
    </location>
</feature>
<protein>
    <recommendedName>
        <fullName evidence="2">PH domain-containing protein</fullName>
    </recommendedName>
</protein>
<evidence type="ECO:0000259" key="2">
    <source>
        <dbReference type="PROSITE" id="PS50003"/>
    </source>
</evidence>
<feature type="compositionally biased region" description="Acidic residues" evidence="1">
    <location>
        <begin position="124"/>
        <end position="137"/>
    </location>
</feature>
<organism evidence="3 4">
    <name type="scientific">Wickerhamomyces pijperi</name>
    <name type="common">Yeast</name>
    <name type="synonym">Pichia pijperi</name>
    <dbReference type="NCBI Taxonomy" id="599730"/>
    <lineage>
        <taxon>Eukaryota</taxon>
        <taxon>Fungi</taxon>
        <taxon>Dikarya</taxon>
        <taxon>Ascomycota</taxon>
        <taxon>Saccharomycotina</taxon>
        <taxon>Saccharomycetes</taxon>
        <taxon>Phaffomycetales</taxon>
        <taxon>Wickerhamomycetaceae</taxon>
        <taxon>Wickerhamomyces</taxon>
    </lineage>
</organism>
<dbReference type="OrthoDB" id="5579281at2759"/>
<comment type="caution">
    <text evidence="3">The sequence shown here is derived from an EMBL/GenBank/DDBJ whole genome shotgun (WGS) entry which is preliminary data.</text>
</comment>
<dbReference type="SUPFAM" id="SSF50729">
    <property type="entry name" value="PH domain-like"/>
    <property type="match status" value="1"/>
</dbReference>
<dbReference type="Proteomes" id="UP000774326">
    <property type="component" value="Unassembled WGS sequence"/>
</dbReference>
<feature type="compositionally biased region" description="Polar residues" evidence="1">
    <location>
        <begin position="284"/>
        <end position="299"/>
    </location>
</feature>
<proteinExistence type="predicted"/>
<dbReference type="PROSITE" id="PS50003">
    <property type="entry name" value="PH_DOMAIN"/>
    <property type="match status" value="1"/>
</dbReference>
<dbReference type="Pfam" id="PF23207">
    <property type="entry name" value="PH_SPO71"/>
    <property type="match status" value="1"/>
</dbReference>
<gene>
    <name evidence="3" type="ORF">WICPIJ_001710</name>
</gene>
<name>A0A9P8QA96_WICPI</name>
<dbReference type="InterPro" id="IPR057379">
    <property type="entry name" value="PH_SPO71"/>
</dbReference>
<sequence length="1142" mass="130428">MSKEYARSKDDISTLAAESPTINAPAENKIKIPIYSFTAFRLMHGAAEEVSHVSQVVLLGSIPKLWFGQHKLGIIAKLTDKSIGGSIKSNVKHSIYKGSSMSLKDRGRLYRLRRLLREQYETSTSDEEEEDESEDHEGEQKAAIDNISVDNQFSLLHTNDQMDTGITNDQFTNSNVRVYSGEPLSVSFTPQPAVMEPPKADQSVPTVTISQPAAIDSTPRISDDYSAITGSGSSVSYFTAQESAPKSPSLEYDNDDKSASEPIDTLKVTFNSDEHPRIQKRRSSSQSTILYDSSQSTVETPIATDSDPTQKIQQPVNDSQGEIHSIASSARYSNSLLQRPPEPEKNFLLQPINSKEEQRLEDIRMLKHRKTVKFLNDPKVLKRKKVFHLLAKHYVVGEIIKSQRMLVMVKMSYQPDPSKLPSNVELENSDTRVYERWKEYIVVAKSSGDMDAPVRLEFLSHEKELKSGHKPTNIDFNLDKSCLISFYSSLDKTILIGHRNRLYVFSCQSSTTAIGWLTFLKETQGYGLTDSLRIGIPDLEISINLNIPIESLRDVCKNPDPEVTITCQPGGGYKTSNSRLVTFMSEKIRKRLDEAGYSHISKQFENSENLLGICWRHYDRLEWLYGESLTRLFWQHSMKDTHSLELRKVCHYPETLDSGPSDPVVCEPPPVEGFLSRMTTRSGNQRRGIFHKQVFKFSYLFTSNNLLFLTNAYKAIPPIVYSDEMMKDMDGYLSSAENFEKVRNATPQIYYHNPFQFDDTGHFPWLRPGVTKEEFDSRDLYAQSEFERKLAIILRSEAVLNLTEVENVTVFDASKIPKAADLTNNLVWDKLDKSKMLPFEVHSEDREIFFQIIMKNGTKMVLMAPNSIVRDEWIDRLLALSHYWTQRINQDMLKIKRLKDSNIKVLDIDDWMEANINEYTEKWENMRGLTSPEIHNISSSALFRSMVRNGELYQKLKKHSSFTKKFVLLVPGQLMVYDIFARSMTGRSIGSAFSTHSFTIPLRKCYVFSGNLTGLDLLTERESELEIHPGTNSTPRIYSDGWLSSDEEENVCFTLWFGRKRSISGAAPAEMTDVEYDENNNEVLRSNMDKDSSKNPGLFKMVGRLGVTGKSMVFKCRSRQERDLWVKDLMTELDRFEVHNMQ</sequence>
<evidence type="ECO:0000313" key="4">
    <source>
        <dbReference type="Proteomes" id="UP000774326"/>
    </source>
</evidence>
<dbReference type="Pfam" id="PF15404">
    <property type="entry name" value="PH_4"/>
    <property type="match status" value="1"/>
</dbReference>
<dbReference type="EMBL" id="JAEUBG010000872">
    <property type="protein sequence ID" value="KAH3687287.1"/>
    <property type="molecule type" value="Genomic_DNA"/>
</dbReference>
<dbReference type="GO" id="GO:1902657">
    <property type="term" value="P:protein localization to prospore membrane"/>
    <property type="evidence" value="ECO:0007669"/>
    <property type="project" value="InterPro"/>
</dbReference>
<feature type="region of interest" description="Disordered" evidence="1">
    <location>
        <begin position="239"/>
        <end position="318"/>
    </location>
</feature>
<dbReference type="SMART" id="SM00233">
    <property type="entry name" value="PH"/>
    <property type="match status" value="2"/>
</dbReference>
<dbReference type="InterPro" id="IPR039486">
    <property type="entry name" value="Mug56/Spo71_PH"/>
</dbReference>
<evidence type="ECO:0000256" key="1">
    <source>
        <dbReference type="SAM" id="MobiDB-lite"/>
    </source>
</evidence>
<dbReference type="InterPro" id="IPR001849">
    <property type="entry name" value="PH_domain"/>
</dbReference>
<dbReference type="AlphaFoldDB" id="A0A9P8QA96"/>
<dbReference type="PANTHER" id="PTHR28076">
    <property type="entry name" value="SPORULATION-SPECIFIC PROTEIN 71"/>
    <property type="match status" value="1"/>
</dbReference>
<feature type="region of interest" description="Disordered" evidence="1">
    <location>
        <begin position="120"/>
        <end position="140"/>
    </location>
</feature>
<dbReference type="GO" id="GO:0005628">
    <property type="term" value="C:prospore membrane"/>
    <property type="evidence" value="ECO:0007669"/>
    <property type="project" value="TreeGrafter"/>
</dbReference>
<keyword evidence="4" id="KW-1185">Reference proteome</keyword>
<dbReference type="SMART" id="SM01316">
    <property type="entry name" value="Spo7_2_N"/>
    <property type="match status" value="1"/>
</dbReference>
<feature type="compositionally biased region" description="Polar residues" evidence="1">
    <location>
        <begin position="306"/>
        <end position="318"/>
    </location>
</feature>
<reference evidence="3" key="1">
    <citation type="journal article" date="2021" name="Open Biol.">
        <title>Shared evolutionary footprints suggest mitochondrial oxidative damage underlies multiple complex I losses in fungi.</title>
        <authorList>
            <person name="Schikora-Tamarit M.A."/>
            <person name="Marcet-Houben M."/>
            <person name="Nosek J."/>
            <person name="Gabaldon T."/>
        </authorList>
    </citation>
    <scope>NUCLEOTIDE SEQUENCE</scope>
    <source>
        <strain evidence="3">CBS2887</strain>
    </source>
</reference>
<dbReference type="PANTHER" id="PTHR28076:SF1">
    <property type="entry name" value="PROSPORE MEMBRANE ADAPTER PROTEIN SPO71"/>
    <property type="match status" value="1"/>
</dbReference>